<dbReference type="PANTHER" id="PTHR31002">
    <property type="entry name" value="SERIPAUPERIN"/>
    <property type="match status" value="1"/>
</dbReference>
<dbReference type="InterPro" id="IPR056826">
    <property type="entry name" value="Agd3_CE"/>
</dbReference>
<organism evidence="6 7">
    <name type="scientific">Arthrobotrys musiformis</name>
    <dbReference type="NCBI Taxonomy" id="47236"/>
    <lineage>
        <taxon>Eukaryota</taxon>
        <taxon>Fungi</taxon>
        <taxon>Dikarya</taxon>
        <taxon>Ascomycota</taxon>
        <taxon>Pezizomycotina</taxon>
        <taxon>Orbiliomycetes</taxon>
        <taxon>Orbiliales</taxon>
        <taxon>Orbiliaceae</taxon>
        <taxon>Arthrobotrys</taxon>
    </lineage>
</organism>
<evidence type="ECO:0000259" key="3">
    <source>
        <dbReference type="Pfam" id="PF25115"/>
    </source>
</evidence>
<dbReference type="InterPro" id="IPR056825">
    <property type="entry name" value="Agd3_C"/>
</dbReference>
<reference evidence="6 7" key="1">
    <citation type="submission" date="2023-08" db="EMBL/GenBank/DDBJ databases">
        <authorList>
            <person name="Palmer J.M."/>
        </authorList>
    </citation>
    <scope>NUCLEOTIDE SEQUENCE [LARGE SCALE GENOMIC DNA]</scope>
    <source>
        <strain evidence="6 7">TWF481</strain>
    </source>
</reference>
<name>A0AAV9WI79_9PEZI</name>
<feature type="chain" id="PRO_5043821756" description="Extracellular serine-rich protein" evidence="2">
    <location>
        <begin position="30"/>
        <end position="869"/>
    </location>
</feature>
<gene>
    <name evidence="6" type="ORF">TWF481_004012</name>
</gene>
<dbReference type="Pfam" id="PF25117">
    <property type="entry name" value="Agd3_C"/>
    <property type="match status" value="1"/>
</dbReference>
<dbReference type="Pfam" id="PF25116">
    <property type="entry name" value="CBM87_Agd3"/>
    <property type="match status" value="1"/>
</dbReference>
<dbReference type="InterPro" id="IPR050788">
    <property type="entry name" value="Yeast_SRP1/TIP1_CWP"/>
</dbReference>
<dbReference type="Proteomes" id="UP001370758">
    <property type="component" value="Unassembled WGS sequence"/>
</dbReference>
<dbReference type="EMBL" id="JAVHJL010000002">
    <property type="protein sequence ID" value="KAK6509254.1"/>
    <property type="molecule type" value="Genomic_DNA"/>
</dbReference>
<feature type="region of interest" description="Disordered" evidence="1">
    <location>
        <begin position="705"/>
        <end position="859"/>
    </location>
</feature>
<feature type="domain" description="Agd3 C-terminal" evidence="5">
    <location>
        <begin position="634"/>
        <end position="700"/>
    </location>
</feature>
<protein>
    <recommendedName>
        <fullName evidence="8">Extracellular serine-rich protein</fullName>
    </recommendedName>
</protein>
<keyword evidence="2" id="KW-0732">Signal</keyword>
<sequence>MEMRDTIIPWHFSALLIVLLGLLTATTEGIAVKIRNTVLVVSPDKPHADTITDTMDGYGIPYEVLIVPQGGTSLPRLNETSGDGNYGLFVILSQVSYNYGDEWRSALTQSQWNSMYDYQTVYGVRMIHVDAYPGSQFGTEPLGGCCNEGDDQTVTVDKNVAADQFPTAGLKFPAMKMTGLWHYPATVTDSGSTICFMTFGANSQYTTTSCGGVINTFTNGRQQMVFFTSFGSWSAVSNYLNHVWINWGLFGMFAGYRRVLFNSQIDDLFLPSAIYGTNGGTFRLRPSDVTEHLSWQADLNTRLVSAGNAGSSYFIEFAFNGNGNFIYTETIGASSTCAEPINFVRDEEVTPLEYQKILGTGTDMWPPNSTYTWTLACMKKDPLVLQFMDKTYRDAFGLMSHTFTHLGENPITYDDAYREITFNQDFAKLATFTSAAKWSGKGLVPPAITGLHNGDALRAWSTAGLTSCVGDNTRPPLMNPSNPYWPFITNMSGNGFDGFNVIPRFATRIYFNCDTANCTLQEWIDTSAGKGTIFDLLALERESTAKNLLALRQDPYMFHQANLRWYDVDQLTINGNTQRWSLLQMWVESVLDEFTQYTNWPIITKKHDDMATAFMNRMLRDQCQYNISWNTAADQKSIIGFNVGCQTGNKCSVPIPITIPVGNSITNVGSYTTEKIGNDPLTLWVTLSGAVKTFTLTTPIKLTAAGGAGPKVSSSSSSSTSKTSSTTTKTSSTSTTTSKTSSTSTTTSKSSTTGAATTTAATTTSTSKASSTSANTLATSTSPATTSSLLGSTTVSSSNAGGVTAAAVSSSASSAGRSSTSTVTNGGAAGTANVQASSSGLSPANKHKHRRGDEQVHIRHRLRRRHAGF</sequence>
<feature type="compositionally biased region" description="Low complexity" evidence="1">
    <location>
        <begin position="713"/>
        <end position="824"/>
    </location>
</feature>
<proteinExistence type="predicted"/>
<evidence type="ECO:0000313" key="7">
    <source>
        <dbReference type="Proteomes" id="UP001370758"/>
    </source>
</evidence>
<keyword evidence="7" id="KW-1185">Reference proteome</keyword>
<evidence type="ECO:0000256" key="2">
    <source>
        <dbReference type="SAM" id="SignalP"/>
    </source>
</evidence>
<evidence type="ECO:0000313" key="6">
    <source>
        <dbReference type="EMBL" id="KAK6509254.1"/>
    </source>
</evidence>
<accession>A0AAV9WI79</accession>
<comment type="caution">
    <text evidence="6">The sequence shown here is derived from an EMBL/GenBank/DDBJ whole genome shotgun (WGS) entry which is preliminary data.</text>
</comment>
<dbReference type="InterPro" id="IPR056827">
    <property type="entry name" value="CBM87_Agd3"/>
</dbReference>
<evidence type="ECO:0008006" key="8">
    <source>
        <dbReference type="Google" id="ProtNLM"/>
    </source>
</evidence>
<dbReference type="AlphaFoldDB" id="A0AAV9WI79"/>
<feature type="domain" description="Agd3 CBM87" evidence="4">
    <location>
        <begin position="34"/>
        <end position="247"/>
    </location>
</feature>
<evidence type="ECO:0000259" key="5">
    <source>
        <dbReference type="Pfam" id="PF25117"/>
    </source>
</evidence>
<feature type="compositionally biased region" description="Polar residues" evidence="1">
    <location>
        <begin position="832"/>
        <end position="842"/>
    </location>
</feature>
<dbReference type="PANTHER" id="PTHR31002:SF34">
    <property type="entry name" value="CELL WALL PROTEIN CWP1-RELATED"/>
    <property type="match status" value="1"/>
</dbReference>
<evidence type="ECO:0000259" key="4">
    <source>
        <dbReference type="Pfam" id="PF25116"/>
    </source>
</evidence>
<feature type="domain" description="Agd3 deacetylase" evidence="3">
    <location>
        <begin position="261"/>
        <end position="628"/>
    </location>
</feature>
<feature type="signal peptide" evidence="2">
    <location>
        <begin position="1"/>
        <end position="29"/>
    </location>
</feature>
<dbReference type="Pfam" id="PF25115">
    <property type="entry name" value="Agd3_CE"/>
    <property type="match status" value="1"/>
</dbReference>
<evidence type="ECO:0000256" key="1">
    <source>
        <dbReference type="SAM" id="MobiDB-lite"/>
    </source>
</evidence>